<keyword evidence="5" id="KW-0963">Cytoplasm</keyword>
<keyword evidence="10" id="KW-1185">Reference proteome</keyword>
<dbReference type="InterPro" id="IPR011989">
    <property type="entry name" value="ARM-like"/>
</dbReference>
<dbReference type="GO" id="GO:0006611">
    <property type="term" value="P:protein export from nucleus"/>
    <property type="evidence" value="ECO:0007669"/>
    <property type="project" value="TreeGrafter"/>
</dbReference>
<dbReference type="InterPro" id="IPR044189">
    <property type="entry name" value="XPO4/7-like"/>
</dbReference>
<reference evidence="9" key="1">
    <citation type="submission" date="2021-09" db="EMBL/GenBank/DDBJ databases">
        <authorList>
            <consortium name="Pathogen Informatics"/>
        </authorList>
    </citation>
    <scope>NUCLEOTIDE SEQUENCE</scope>
</reference>
<keyword evidence="7" id="KW-0539">Nucleus</keyword>
<keyword evidence="4" id="KW-0813">Transport</keyword>
<name>A0A8J2Q557_9BILA</name>
<evidence type="ECO:0000313" key="10">
    <source>
        <dbReference type="Proteomes" id="UP000746747"/>
    </source>
</evidence>
<evidence type="ECO:0000256" key="3">
    <source>
        <dbReference type="ARBA" id="ARBA00009466"/>
    </source>
</evidence>
<dbReference type="InterPro" id="IPR016024">
    <property type="entry name" value="ARM-type_fold"/>
</dbReference>
<dbReference type="Proteomes" id="UP000746747">
    <property type="component" value="Unassembled WGS sequence"/>
</dbReference>
<organism evidence="9 10">
    <name type="scientific">Cercopithifilaria johnstoni</name>
    <dbReference type="NCBI Taxonomy" id="2874296"/>
    <lineage>
        <taxon>Eukaryota</taxon>
        <taxon>Metazoa</taxon>
        <taxon>Ecdysozoa</taxon>
        <taxon>Nematoda</taxon>
        <taxon>Chromadorea</taxon>
        <taxon>Rhabditida</taxon>
        <taxon>Spirurina</taxon>
        <taxon>Spiruromorpha</taxon>
        <taxon>Filarioidea</taxon>
        <taxon>Onchocercidae</taxon>
        <taxon>Cercopithifilaria</taxon>
    </lineage>
</organism>
<evidence type="ECO:0000256" key="2">
    <source>
        <dbReference type="ARBA" id="ARBA00004496"/>
    </source>
</evidence>
<dbReference type="GO" id="GO:0005643">
    <property type="term" value="C:nuclear pore"/>
    <property type="evidence" value="ECO:0007669"/>
    <property type="project" value="TreeGrafter"/>
</dbReference>
<evidence type="ECO:0000256" key="8">
    <source>
        <dbReference type="ARBA" id="ARBA00040444"/>
    </source>
</evidence>
<evidence type="ECO:0000256" key="4">
    <source>
        <dbReference type="ARBA" id="ARBA00022448"/>
    </source>
</evidence>
<accession>A0A8J2Q557</accession>
<dbReference type="Gene3D" id="1.25.10.10">
    <property type="entry name" value="Leucine-rich Repeat Variant"/>
    <property type="match status" value="1"/>
</dbReference>
<evidence type="ECO:0000313" key="9">
    <source>
        <dbReference type="EMBL" id="CAG9536589.1"/>
    </source>
</evidence>
<dbReference type="GO" id="GO:0005049">
    <property type="term" value="F:nuclear export signal receptor activity"/>
    <property type="evidence" value="ECO:0007669"/>
    <property type="project" value="InterPro"/>
</dbReference>
<dbReference type="EMBL" id="CAKAEH010001467">
    <property type="protein sequence ID" value="CAG9536589.1"/>
    <property type="molecule type" value="Genomic_DNA"/>
</dbReference>
<dbReference type="PANTHER" id="PTHR12596:SF1">
    <property type="entry name" value="EXPORTIN-4"/>
    <property type="match status" value="1"/>
</dbReference>
<sequence length="1127" mass="128948">MEGAADNQPGFDRSHVTEMEEAANIIMSPNISHDARKAAEQFFLSIRNRKFSPEYCRLVIEVTSNEFVIFEMVQLMVMNLFKQWSILQPPIFRQCFEYLLENAVRKFRASKLIRAEMLRACAKLIKRSIFDGKACDADTVDQTVHFLLTNEDPQLQAVACEFIEAIASEFVTSWRMSNLGISFDFHLRARRSFENGSLQRLFEKCIRIFSELLFTADLSLPYYVNICENFLRVADLVLSWNFEVHRFPIRITFANEGAPAAALRPPESWKAIFQSDEFLHLFFGLHKRVRHNETLCIHSMNCLIQLSSLMGPVLIDDESIIKLPASSTSSSVNAHDRYVSNFIAGFVDIFGSGPLEREILGFCMIVHKLLTYHRILSFPRAEMSFVTFLTIFVQCVEHLTPIAMQKALEEDDYVYLESLQSLYDGWWVMLRNCNIIRDTCRYPVNFEESTITIISAFMRTVLSEPYGCRIKVLVQEYDEEIDDDREIFKELLNSVGRFSAFYSAQMLPRMFTVLFDKIKQFLSYIETGVNDEILNTWREDMHWTLLLTGFILTASDDDGVSHLQDDILEYYENALCGEVDVDSSVLYIKTCIDSPNTIADPARVDPLIKIIGAVLAWCSIEHKLLVDRGAEAVSPELARSSLWCMGRLICAVGFHAMNSKDSEQFAAVIENILQTVVDFTLQKCFSILNNLSGEHKLCVDAVEVFIGLVNSVCNETAKSPFLFLCLSTVQIERLPARHSFVKVLVQLGGMVDDENIKKILYEMVLQPLHERFMFLTKEQASLETDLVDLMDCFGGLAEAAHSYNTHFLFEYLSPILTCSIGLLLTHKESQLITNAVLDLFNSVTKRMSVYSEDRNDMNFLYATLLELIGVYRDGQFTRYKVIDIDVEEKASDLIILLDILANVLSKDVLSISPSSSFDTTEFPKSGSRVALIALEMLLPIMEDDLLKLPLLCRKFYRFILYFTEMTPQSLESLPEALFISIIECLRHGLKSDFGHEISLISAETVAEMASYFARRTPRNEAAIARLVVLLEPTFWMCLNCSWQVDLQNASTAALFSLICCNQVAFEEYVKQLLSRNENRPYYSSLHIAFQALLPANLEFHLGRREKRDFRDRLEQFLNQSQGLLIIE</sequence>
<dbReference type="AlphaFoldDB" id="A0A8J2Q557"/>
<evidence type="ECO:0000256" key="1">
    <source>
        <dbReference type="ARBA" id="ARBA00004123"/>
    </source>
</evidence>
<dbReference type="OrthoDB" id="5548448at2759"/>
<protein>
    <recommendedName>
        <fullName evidence="8">Exportin-4</fullName>
    </recommendedName>
</protein>
<dbReference type="SUPFAM" id="SSF48371">
    <property type="entry name" value="ARM repeat"/>
    <property type="match status" value="1"/>
</dbReference>
<comment type="subcellular location">
    <subcellularLocation>
        <location evidence="2">Cytoplasm</location>
    </subcellularLocation>
    <subcellularLocation>
        <location evidence="1">Nucleus</location>
    </subcellularLocation>
</comment>
<keyword evidence="6" id="KW-0653">Protein transport</keyword>
<evidence type="ECO:0000256" key="5">
    <source>
        <dbReference type="ARBA" id="ARBA00022490"/>
    </source>
</evidence>
<evidence type="ECO:0000256" key="7">
    <source>
        <dbReference type="ARBA" id="ARBA00023242"/>
    </source>
</evidence>
<dbReference type="PANTHER" id="PTHR12596">
    <property type="entry name" value="EXPORTIN 4,7-RELATED"/>
    <property type="match status" value="1"/>
</dbReference>
<dbReference type="GO" id="GO:0005737">
    <property type="term" value="C:cytoplasm"/>
    <property type="evidence" value="ECO:0007669"/>
    <property type="project" value="UniProtKB-SubCell"/>
</dbReference>
<comment type="similarity">
    <text evidence="3">Belongs to the exportin family.</text>
</comment>
<gene>
    <name evidence="9" type="ORF">CJOHNSTONI_LOCUS6492</name>
</gene>
<proteinExistence type="inferred from homology"/>
<comment type="caution">
    <text evidence="9">The sequence shown here is derived from an EMBL/GenBank/DDBJ whole genome shotgun (WGS) entry which is preliminary data.</text>
</comment>
<evidence type="ECO:0000256" key="6">
    <source>
        <dbReference type="ARBA" id="ARBA00022927"/>
    </source>
</evidence>